<sequence>MAQSPRYPDEIEIQPVRAPVDVEVAVPGSKSDTNRALPIAALADGTSVIRGALFSNDTHYMAAALNALGIHVTASREDRTFTVAGAGGSIPARSASLVIGNSGTTARFLTALLALGRGEYVLDGVERMRQRPIQPLLNALQQLGVDAVSIHGTGCPPVRIRANGLRGGHTRLDGRESSQFLSALLMVGPCTPDGLTIDIEGDLVSKPYVDLTASTMAAFGATLTNERYRRFVVPGEQRYRATEYQVEPDASAASYFFALAAVTGGRVRVPGLGSRSLQGDLRFVEVLERMGCTVEMTADATEVRGPERLAGIDVDMNAISDTAQTLAAIAPLASGPVAIRNVAHIRAKETDRISAVVTELRRLGVRVEEMPDGLVVYPSPVRPGRVETYDDHRMAMSFAILGCATPGIRIADPGCVAKTFPEFWDTLAAATAGVR</sequence>
<dbReference type="NCBIfam" id="TIGR01356">
    <property type="entry name" value="aroA"/>
    <property type="match status" value="1"/>
</dbReference>
<dbReference type="KEGG" id="sti:Sthe_0979"/>
<dbReference type="EC" id="2.5.1.19" evidence="7"/>
<comment type="subunit">
    <text evidence="7">Monomer.</text>
</comment>
<dbReference type="eggNOG" id="COG0128">
    <property type="taxonomic scope" value="Bacteria"/>
</dbReference>
<feature type="binding site" evidence="7">
    <location>
        <position position="205"/>
    </location>
    <ligand>
        <name>3-phosphoshikimate</name>
        <dbReference type="ChEBI" id="CHEBI:145989"/>
    </ligand>
</feature>
<dbReference type="FunCoup" id="D1C2E8">
    <property type="interactions" value="356"/>
</dbReference>
<evidence type="ECO:0000256" key="2">
    <source>
        <dbReference type="ARBA" id="ARBA00009948"/>
    </source>
</evidence>
<keyword evidence="10" id="KW-1185">Reference proteome</keyword>
<feature type="binding site" evidence="7">
    <location>
        <position position="30"/>
    </location>
    <ligand>
        <name>3-phosphoshikimate</name>
        <dbReference type="ChEBI" id="CHEBI:145989"/>
    </ligand>
</feature>
<feature type="binding site" evidence="7">
    <location>
        <position position="393"/>
    </location>
    <ligand>
        <name>phosphoenolpyruvate</name>
        <dbReference type="ChEBI" id="CHEBI:58702"/>
    </ligand>
</feature>
<feature type="binding site" evidence="7">
    <location>
        <position position="177"/>
    </location>
    <ligand>
        <name>3-phosphoshikimate</name>
        <dbReference type="ChEBI" id="CHEBI:145989"/>
    </ligand>
</feature>
<dbReference type="GO" id="GO:0009423">
    <property type="term" value="P:chorismate biosynthetic process"/>
    <property type="evidence" value="ECO:0007669"/>
    <property type="project" value="UniProtKB-UniRule"/>
</dbReference>
<dbReference type="CDD" id="cd01556">
    <property type="entry name" value="EPSP_synthase"/>
    <property type="match status" value="1"/>
</dbReference>
<reference evidence="9 10" key="2">
    <citation type="journal article" date="2010" name="Stand. Genomic Sci.">
        <title>Complete genome sequence of Desulfohalobium retbaense type strain (HR(100)).</title>
        <authorList>
            <person name="Spring S."/>
            <person name="Nolan M."/>
            <person name="Lapidus A."/>
            <person name="Glavina Del Rio T."/>
            <person name="Copeland A."/>
            <person name="Tice H."/>
            <person name="Cheng J.F."/>
            <person name="Lucas S."/>
            <person name="Land M."/>
            <person name="Chen F."/>
            <person name="Bruce D."/>
            <person name="Goodwin L."/>
            <person name="Pitluck S."/>
            <person name="Ivanova N."/>
            <person name="Mavromatis K."/>
            <person name="Mikhailova N."/>
            <person name="Pati A."/>
            <person name="Chen A."/>
            <person name="Palaniappan K."/>
            <person name="Hauser L."/>
            <person name="Chang Y.J."/>
            <person name="Jeffries C.D."/>
            <person name="Munk C."/>
            <person name="Kiss H."/>
            <person name="Chain P."/>
            <person name="Han C."/>
            <person name="Brettin T."/>
            <person name="Detter J.C."/>
            <person name="Schuler E."/>
            <person name="Goker M."/>
            <person name="Rohde M."/>
            <person name="Bristow J."/>
            <person name="Eisen J.A."/>
            <person name="Markowitz V."/>
            <person name="Hugenholtz P."/>
            <person name="Kyrpides N.C."/>
            <person name="Klenk H.P."/>
        </authorList>
    </citation>
    <scope>NUCLEOTIDE SEQUENCE [LARGE SCALE GENOMIC DNA]</scope>
    <source>
        <strain evidence="10">ATCC 49802 / DSM 20745 / S 6022</strain>
    </source>
</reference>
<reference evidence="10" key="1">
    <citation type="submission" date="2009-11" db="EMBL/GenBank/DDBJ databases">
        <title>The complete chromosome 1 of Sphaerobacter thermophilus DSM 20745.</title>
        <authorList>
            <person name="Lucas S."/>
            <person name="Copeland A."/>
            <person name="Lapidus A."/>
            <person name="Glavina del Rio T."/>
            <person name="Dalin E."/>
            <person name="Tice H."/>
            <person name="Bruce D."/>
            <person name="Goodwin L."/>
            <person name="Pitluck S."/>
            <person name="Kyrpides N."/>
            <person name="Mavromatis K."/>
            <person name="Ivanova N."/>
            <person name="Mikhailova N."/>
            <person name="LaButti K.M."/>
            <person name="Clum A."/>
            <person name="Sun H.I."/>
            <person name="Brettin T."/>
            <person name="Detter J.C."/>
            <person name="Han C."/>
            <person name="Larimer F."/>
            <person name="Land M."/>
            <person name="Hauser L."/>
            <person name="Markowitz V."/>
            <person name="Cheng J.F."/>
            <person name="Hugenholtz P."/>
            <person name="Woyke T."/>
            <person name="Wu D."/>
            <person name="Steenblock K."/>
            <person name="Schneider S."/>
            <person name="Pukall R."/>
            <person name="Goeker M."/>
            <person name="Klenk H.P."/>
            <person name="Eisen J.A."/>
        </authorList>
    </citation>
    <scope>NUCLEOTIDE SEQUENCE [LARGE SCALE GENOMIC DNA]</scope>
    <source>
        <strain evidence="10">ATCC 49802 / DSM 20745 / S 6022</strain>
    </source>
</reference>
<evidence type="ECO:0000256" key="7">
    <source>
        <dbReference type="HAMAP-Rule" id="MF_00210"/>
    </source>
</evidence>
<protein>
    <recommendedName>
        <fullName evidence="7">3-phosphoshikimate 1-carboxyvinyltransferase</fullName>
        <ecNumber evidence="7">2.5.1.19</ecNumber>
    </recommendedName>
    <alternativeName>
        <fullName evidence="7">5-enolpyruvylshikimate-3-phosphate synthase</fullName>
        <shortName evidence="7">EPSP synthase</shortName>
        <shortName evidence="7">EPSPS</shortName>
    </alternativeName>
</protein>
<dbReference type="UniPathway" id="UPA00053">
    <property type="reaction ID" value="UER00089"/>
</dbReference>
<comment type="function">
    <text evidence="7">Catalyzes the transfer of the enolpyruvyl moiety of phosphoenolpyruvate (PEP) to the 5-hydroxyl of shikimate-3-phosphate (S3P) to produce enolpyruvyl shikimate-3-phosphate and inorganic phosphate.</text>
</comment>
<evidence type="ECO:0000256" key="1">
    <source>
        <dbReference type="ARBA" id="ARBA00004811"/>
    </source>
</evidence>
<dbReference type="PROSITE" id="PS00885">
    <property type="entry name" value="EPSP_SYNTHASE_2"/>
    <property type="match status" value="1"/>
</dbReference>
<dbReference type="EMBL" id="CP001823">
    <property type="protein sequence ID" value="ACZ38415.1"/>
    <property type="molecule type" value="Genomic_DNA"/>
</dbReference>
<feature type="binding site" evidence="7">
    <location>
        <position position="103"/>
    </location>
    <ligand>
        <name>phosphoenolpyruvate</name>
        <dbReference type="ChEBI" id="CHEBI:58702"/>
    </ligand>
</feature>
<evidence type="ECO:0000259" key="8">
    <source>
        <dbReference type="Pfam" id="PF00275"/>
    </source>
</evidence>
<dbReference type="InterPro" id="IPR013792">
    <property type="entry name" value="RNA3'P_cycl/enolpyr_Trfase_a/b"/>
</dbReference>
<feature type="binding site" evidence="7">
    <location>
        <position position="179"/>
    </location>
    <ligand>
        <name>3-phosphoshikimate</name>
        <dbReference type="ChEBI" id="CHEBI:145989"/>
    </ligand>
</feature>
<comment type="caution">
    <text evidence="7">Lacks conserved residue(s) required for the propagation of feature annotation.</text>
</comment>
<gene>
    <name evidence="7" type="primary">aroA</name>
    <name evidence="9" type="ordered locus">Sthe_0979</name>
</gene>
<comment type="similarity">
    <text evidence="2 7">Belongs to the EPSP synthase family.</text>
</comment>
<dbReference type="GO" id="GO:0005737">
    <property type="term" value="C:cytoplasm"/>
    <property type="evidence" value="ECO:0007669"/>
    <property type="project" value="UniProtKB-SubCell"/>
</dbReference>
<proteinExistence type="inferred from homology"/>
<dbReference type="OrthoDB" id="9809920at2"/>
<dbReference type="Pfam" id="PF00275">
    <property type="entry name" value="EPSP_synthase"/>
    <property type="match status" value="1"/>
</dbReference>
<dbReference type="InterPro" id="IPR001986">
    <property type="entry name" value="Enolpyruvate_Tfrase_dom"/>
</dbReference>
<dbReference type="InterPro" id="IPR036968">
    <property type="entry name" value="Enolpyruvate_Tfrase_sf"/>
</dbReference>
<dbReference type="InterPro" id="IPR023193">
    <property type="entry name" value="EPSP_synthase_CS"/>
</dbReference>
<feature type="binding site" evidence="7">
    <location>
        <position position="418"/>
    </location>
    <ligand>
        <name>phosphoenolpyruvate</name>
        <dbReference type="ChEBI" id="CHEBI:58702"/>
    </ligand>
</feature>
<comment type="pathway">
    <text evidence="1 7">Metabolic intermediate biosynthesis; chorismate biosynthesis; chorismate from D-erythrose 4-phosphate and phosphoenolpyruvate: step 6/7.</text>
</comment>
<keyword evidence="3 7" id="KW-0028">Amino-acid biosynthesis</keyword>
<evidence type="ECO:0000256" key="4">
    <source>
        <dbReference type="ARBA" id="ARBA00022679"/>
    </source>
</evidence>
<feature type="binding site" evidence="7">
    <location>
        <position position="35"/>
    </location>
    <ligand>
        <name>3-phosphoshikimate</name>
        <dbReference type="ChEBI" id="CHEBI:145989"/>
    </ligand>
</feature>
<feature type="binding site" evidence="7">
    <location>
        <position position="179"/>
    </location>
    <ligand>
        <name>phosphoenolpyruvate</name>
        <dbReference type="ChEBI" id="CHEBI:58702"/>
    </ligand>
</feature>
<dbReference type="HOGENOM" id="CLU_024321_0_0_0"/>
<feature type="active site" description="Proton acceptor" evidence="7">
    <location>
        <position position="321"/>
    </location>
</feature>
<dbReference type="STRING" id="479434.Sthe_0979"/>
<keyword evidence="7" id="KW-0963">Cytoplasm</keyword>
<feature type="binding site" evidence="7">
    <location>
        <position position="348"/>
    </location>
    <ligand>
        <name>3-phosphoshikimate</name>
        <dbReference type="ChEBI" id="CHEBI:145989"/>
    </ligand>
</feature>
<name>D1C2E8_SPHTD</name>
<accession>D1C2E8</accession>
<dbReference type="SUPFAM" id="SSF55205">
    <property type="entry name" value="EPT/RTPC-like"/>
    <property type="match status" value="1"/>
</dbReference>
<feature type="binding site" evidence="7">
    <location>
        <position position="30"/>
    </location>
    <ligand>
        <name>phosphoenolpyruvate</name>
        <dbReference type="ChEBI" id="CHEBI:58702"/>
    </ligand>
</feature>
<feature type="binding site" evidence="7">
    <location>
        <position position="321"/>
    </location>
    <ligand>
        <name>3-phosphoshikimate</name>
        <dbReference type="ChEBI" id="CHEBI:145989"/>
    </ligand>
</feature>
<dbReference type="PIRSF" id="PIRSF000505">
    <property type="entry name" value="EPSPS"/>
    <property type="match status" value="1"/>
</dbReference>
<feature type="binding site" evidence="7">
    <location>
        <position position="352"/>
    </location>
    <ligand>
        <name>phosphoenolpyruvate</name>
        <dbReference type="ChEBI" id="CHEBI:58702"/>
    </ligand>
</feature>
<dbReference type="PANTHER" id="PTHR21090:SF5">
    <property type="entry name" value="PENTAFUNCTIONAL AROM POLYPEPTIDE"/>
    <property type="match status" value="1"/>
</dbReference>
<feature type="domain" description="Enolpyruvate transferase" evidence="8">
    <location>
        <begin position="18"/>
        <end position="427"/>
    </location>
</feature>
<evidence type="ECO:0000256" key="5">
    <source>
        <dbReference type="ARBA" id="ARBA00023141"/>
    </source>
</evidence>
<dbReference type="GO" id="GO:0009073">
    <property type="term" value="P:aromatic amino acid family biosynthetic process"/>
    <property type="evidence" value="ECO:0007669"/>
    <property type="project" value="UniProtKB-KW"/>
</dbReference>
<organism evidence="9 10">
    <name type="scientific">Sphaerobacter thermophilus (strain ATCC 49802 / DSM 20745 / KCCM 41009 / NCIMB 13125 / S 6022)</name>
    <dbReference type="NCBI Taxonomy" id="479434"/>
    <lineage>
        <taxon>Bacteria</taxon>
        <taxon>Pseudomonadati</taxon>
        <taxon>Thermomicrobiota</taxon>
        <taxon>Thermomicrobia</taxon>
        <taxon>Sphaerobacterales</taxon>
        <taxon>Sphaerobacterineae</taxon>
        <taxon>Sphaerobacteraceae</taxon>
        <taxon>Sphaerobacter</taxon>
    </lineage>
</organism>
<dbReference type="InParanoid" id="D1C2E8"/>
<keyword evidence="5 7" id="KW-0057">Aromatic amino acid biosynthesis</keyword>
<feature type="binding site" evidence="7">
    <location>
        <position position="178"/>
    </location>
    <ligand>
        <name>3-phosphoshikimate</name>
        <dbReference type="ChEBI" id="CHEBI:145989"/>
    </ligand>
</feature>
<dbReference type="PANTHER" id="PTHR21090">
    <property type="entry name" value="AROM/DEHYDROQUINATE SYNTHASE"/>
    <property type="match status" value="1"/>
</dbReference>
<dbReference type="InterPro" id="IPR006264">
    <property type="entry name" value="EPSP_synthase"/>
</dbReference>
<feature type="binding site" evidence="7">
    <location>
        <position position="131"/>
    </location>
    <ligand>
        <name>phosphoenolpyruvate</name>
        <dbReference type="ChEBI" id="CHEBI:58702"/>
    </ligand>
</feature>
<dbReference type="GO" id="GO:0003866">
    <property type="term" value="F:3-phosphoshikimate 1-carboxyvinyltransferase activity"/>
    <property type="evidence" value="ECO:0007669"/>
    <property type="project" value="UniProtKB-UniRule"/>
</dbReference>
<evidence type="ECO:0000256" key="6">
    <source>
        <dbReference type="ARBA" id="ARBA00044633"/>
    </source>
</evidence>
<dbReference type="HAMAP" id="MF_00210">
    <property type="entry name" value="EPSP_synth"/>
    <property type="match status" value="1"/>
</dbReference>
<comment type="catalytic activity">
    <reaction evidence="6">
        <text>3-phosphoshikimate + phosphoenolpyruvate = 5-O-(1-carboxyvinyl)-3-phosphoshikimate + phosphate</text>
        <dbReference type="Rhea" id="RHEA:21256"/>
        <dbReference type="ChEBI" id="CHEBI:43474"/>
        <dbReference type="ChEBI" id="CHEBI:57701"/>
        <dbReference type="ChEBI" id="CHEBI:58702"/>
        <dbReference type="ChEBI" id="CHEBI:145989"/>
        <dbReference type="EC" id="2.5.1.19"/>
    </reaction>
    <physiologicalReaction direction="left-to-right" evidence="6">
        <dbReference type="Rhea" id="RHEA:21257"/>
    </physiologicalReaction>
</comment>
<evidence type="ECO:0000313" key="10">
    <source>
        <dbReference type="Proteomes" id="UP000002027"/>
    </source>
</evidence>
<dbReference type="Proteomes" id="UP000002027">
    <property type="component" value="Chromosome 1"/>
</dbReference>
<dbReference type="AlphaFoldDB" id="D1C2E8"/>
<evidence type="ECO:0000313" key="9">
    <source>
        <dbReference type="EMBL" id="ACZ38415.1"/>
    </source>
</evidence>
<dbReference type="Gene3D" id="3.65.10.10">
    <property type="entry name" value="Enolpyruvate transferase domain"/>
    <property type="match status" value="2"/>
</dbReference>
<evidence type="ECO:0000256" key="3">
    <source>
        <dbReference type="ARBA" id="ARBA00022605"/>
    </source>
</evidence>
<dbReference type="RefSeq" id="WP_012871462.1">
    <property type="nucleotide sequence ID" value="NC_013523.1"/>
</dbReference>
<feature type="binding site" evidence="7">
    <location>
        <position position="31"/>
    </location>
    <ligand>
        <name>3-phosphoshikimate</name>
        <dbReference type="ChEBI" id="CHEBI:145989"/>
    </ligand>
</feature>
<dbReference type="GO" id="GO:0008652">
    <property type="term" value="P:amino acid biosynthetic process"/>
    <property type="evidence" value="ECO:0007669"/>
    <property type="project" value="UniProtKB-KW"/>
</dbReference>
<keyword evidence="4 7" id="KW-0808">Transferase</keyword>
<comment type="subcellular location">
    <subcellularLocation>
        <location evidence="7">Cytoplasm</location>
    </subcellularLocation>
</comment>